<dbReference type="EMBL" id="CP117268">
    <property type="protein sequence ID" value="WFS25965.1"/>
    <property type="molecule type" value="Genomic_DNA"/>
</dbReference>
<geneLocation type="plasmid" evidence="2 3">
    <name>unnamed1</name>
</geneLocation>
<dbReference type="RefSeq" id="WP_142831192.1">
    <property type="nucleotide sequence ID" value="NZ_CP117268.1"/>
</dbReference>
<evidence type="ECO:0000313" key="3">
    <source>
        <dbReference type="Proteomes" id="UP000318939"/>
    </source>
</evidence>
<gene>
    <name evidence="2" type="ORF">PR018_20840</name>
</gene>
<evidence type="ECO:0000313" key="2">
    <source>
        <dbReference type="EMBL" id="WFS25965.1"/>
    </source>
</evidence>
<name>A0ABY8IR62_9HYPH</name>
<keyword evidence="3" id="KW-1185">Reference proteome</keyword>
<reference evidence="2 3" key="2">
    <citation type="journal article" date="2023" name="MicrobiologyOpen">
        <title>Genomics of the tumorigenes clade of the family Rhizobiaceae and description of Rhizobium rhododendri sp. nov.</title>
        <authorList>
            <person name="Kuzmanovic N."/>
            <person name="diCenzo G.C."/>
            <person name="Bunk B."/>
            <person name="Sproeer C."/>
            <person name="Fruehling A."/>
            <person name="Neumann-Schaal M."/>
            <person name="Overmann J."/>
            <person name="Smalla K."/>
        </authorList>
    </citation>
    <scope>NUCLEOTIDE SEQUENCE [LARGE SCALE GENOMIC DNA]</scope>
    <source>
        <strain evidence="3">rho-6.2</strain>
        <plasmid evidence="2 3">unnamed1</plasmid>
    </source>
</reference>
<organism evidence="2 3">
    <name type="scientific">Rhizobium rhododendri</name>
    <dbReference type="NCBI Taxonomy" id="2506430"/>
    <lineage>
        <taxon>Bacteria</taxon>
        <taxon>Pseudomonadati</taxon>
        <taxon>Pseudomonadota</taxon>
        <taxon>Alphaproteobacteria</taxon>
        <taxon>Hyphomicrobiales</taxon>
        <taxon>Rhizobiaceae</taxon>
        <taxon>Rhizobium/Agrobacterium group</taxon>
        <taxon>Rhizobium</taxon>
    </lineage>
</organism>
<evidence type="ECO:0008006" key="4">
    <source>
        <dbReference type="Google" id="ProtNLM"/>
    </source>
</evidence>
<feature type="chain" id="PRO_5046880927" description="Lysozyme inhibitor LprI N-terminal domain-containing protein" evidence="1">
    <location>
        <begin position="38"/>
        <end position="136"/>
    </location>
</feature>
<sequence length="136" mass="14906">MIRQRQAFSMSAKGGRAPSIGTLVACCVLLASGTVSAAGFDCKSAGSEVEILICKNTELSKLDDQMKVLFDKIEGETFGHDAETGETLDPAGKELTFWRKTVRDKCKDVRCLRNAYTARLREMRVNWADALGPSDQ</sequence>
<protein>
    <recommendedName>
        <fullName evidence="4">Lysozyme inhibitor LprI N-terminal domain-containing protein</fullName>
    </recommendedName>
</protein>
<keyword evidence="2" id="KW-0614">Plasmid</keyword>
<accession>A0ABY8IR62</accession>
<reference evidence="2 3" key="1">
    <citation type="journal article" date="2019" name="Phytopathology">
        <title>A Novel Group of Rhizobium tumorigenes-Like Agrobacteria Associated with Crown Gall Disease of Rhododendron and Blueberry.</title>
        <authorList>
            <person name="Kuzmanovic N."/>
            <person name="Behrens P."/>
            <person name="Idczak E."/>
            <person name="Wagner S."/>
            <person name="Gotz M."/>
            <person name="Sproer C."/>
            <person name="Bunk B."/>
            <person name="Overmann J."/>
            <person name="Smalla K."/>
        </authorList>
    </citation>
    <scope>NUCLEOTIDE SEQUENCE [LARGE SCALE GENOMIC DNA]</scope>
    <source>
        <strain evidence="3">rho-6.2</strain>
    </source>
</reference>
<evidence type="ECO:0000256" key="1">
    <source>
        <dbReference type="SAM" id="SignalP"/>
    </source>
</evidence>
<proteinExistence type="predicted"/>
<keyword evidence="1" id="KW-0732">Signal</keyword>
<feature type="signal peptide" evidence="1">
    <location>
        <begin position="1"/>
        <end position="37"/>
    </location>
</feature>
<dbReference type="Proteomes" id="UP000318939">
    <property type="component" value="Plasmid unnamed1"/>
</dbReference>